<accession>A0A368LH98</accession>
<dbReference type="InterPro" id="IPR036663">
    <property type="entry name" value="Fumarylacetoacetase_C_sf"/>
</dbReference>
<dbReference type="Pfam" id="PF01557">
    <property type="entry name" value="FAA_hydrolase"/>
    <property type="match status" value="1"/>
</dbReference>
<gene>
    <name evidence="3" type="ORF">CIK83_11685</name>
</gene>
<dbReference type="Proteomes" id="UP000252479">
    <property type="component" value="Unassembled WGS sequence"/>
</dbReference>
<name>A0A368LH98_9VIBR</name>
<evidence type="ECO:0000313" key="4">
    <source>
        <dbReference type="Proteomes" id="UP000252479"/>
    </source>
</evidence>
<evidence type="ECO:0000313" key="3">
    <source>
        <dbReference type="EMBL" id="RCS70122.1"/>
    </source>
</evidence>
<dbReference type="GeneID" id="303189582"/>
<dbReference type="SUPFAM" id="SSF56529">
    <property type="entry name" value="FAH"/>
    <property type="match status" value="1"/>
</dbReference>
<dbReference type="GO" id="GO:0046872">
    <property type="term" value="F:metal ion binding"/>
    <property type="evidence" value="ECO:0007669"/>
    <property type="project" value="UniProtKB-KW"/>
</dbReference>
<dbReference type="PANTHER" id="PTHR11820">
    <property type="entry name" value="ACYLPYRUVASE"/>
    <property type="match status" value="1"/>
</dbReference>
<proteinExistence type="predicted"/>
<evidence type="ECO:0000256" key="1">
    <source>
        <dbReference type="ARBA" id="ARBA00022723"/>
    </source>
</evidence>
<sequence length="204" mass="22993">MTTILVDNRKIKPSKVVCVGRNYAEHIKELNNKIPDQMVVFNKPNTSITTELTSYHQEVLHYEGEICFTIKNKKIYSVGFGLDLTKRTLQSELKSKQLPWERAKAFDGSAVFSKFIRLSEGNWQGLSLELLINGVRVQSGGVNNMLYSPDDIVREIQSYSTLNNGDVIMTGTPSGVGTVQMGDIFTGRIKQYDQVLIESQWIAK</sequence>
<keyword evidence="1" id="KW-0479">Metal-binding</keyword>
<dbReference type="Gene3D" id="3.90.850.10">
    <property type="entry name" value="Fumarylacetoacetase-like, C-terminal domain"/>
    <property type="match status" value="1"/>
</dbReference>
<dbReference type="PANTHER" id="PTHR11820:SF7">
    <property type="entry name" value="ACYLPYRUVASE FAHD1, MITOCHONDRIAL"/>
    <property type="match status" value="1"/>
</dbReference>
<feature type="domain" description="Fumarylacetoacetase-like C-terminal" evidence="2">
    <location>
        <begin position="15"/>
        <end position="189"/>
    </location>
</feature>
<keyword evidence="4" id="KW-1185">Reference proteome</keyword>
<comment type="caution">
    <text evidence="3">The sequence shown here is derived from an EMBL/GenBank/DDBJ whole genome shotgun (WGS) entry which is preliminary data.</text>
</comment>
<keyword evidence="3" id="KW-0378">Hydrolase</keyword>
<organism evidence="3 4">
    <name type="scientific">Vibrio casei</name>
    <dbReference type="NCBI Taxonomy" id="673372"/>
    <lineage>
        <taxon>Bacteria</taxon>
        <taxon>Pseudomonadati</taxon>
        <taxon>Pseudomonadota</taxon>
        <taxon>Gammaproteobacteria</taxon>
        <taxon>Vibrionales</taxon>
        <taxon>Vibrionaceae</taxon>
        <taxon>Vibrio</taxon>
    </lineage>
</organism>
<dbReference type="OrthoDB" id="9805307at2"/>
<protein>
    <submittedName>
        <fullName evidence="3">FAA hydrolase family protein</fullName>
    </submittedName>
</protein>
<dbReference type="InterPro" id="IPR011234">
    <property type="entry name" value="Fumarylacetoacetase-like_C"/>
</dbReference>
<dbReference type="EMBL" id="QPGL01000002">
    <property type="protein sequence ID" value="RCS70122.1"/>
    <property type="molecule type" value="Genomic_DNA"/>
</dbReference>
<reference evidence="3 4" key="1">
    <citation type="journal article" date="2017" name="Elife">
        <title>Extensive horizontal gene transfer in cheese-associated bacteria.</title>
        <authorList>
            <person name="Bonham K.S."/>
            <person name="Wolfe B.E."/>
            <person name="Dutton R.J."/>
        </authorList>
    </citation>
    <scope>NUCLEOTIDE SEQUENCE [LARGE SCALE GENOMIC DNA]</scope>
    <source>
        <strain evidence="3 4">JB196</strain>
    </source>
</reference>
<dbReference type="AlphaFoldDB" id="A0A368LH98"/>
<evidence type="ECO:0000259" key="2">
    <source>
        <dbReference type="Pfam" id="PF01557"/>
    </source>
</evidence>
<dbReference type="RefSeq" id="WP_086959619.1">
    <property type="nucleotide sequence ID" value="NZ_AP018681.1"/>
</dbReference>
<dbReference type="GO" id="GO:0018773">
    <property type="term" value="F:acetylpyruvate hydrolase activity"/>
    <property type="evidence" value="ECO:0007669"/>
    <property type="project" value="TreeGrafter"/>
</dbReference>